<proteinExistence type="predicted"/>
<dbReference type="PANTHER" id="PTHR23278">
    <property type="entry name" value="SIDESTEP PROTEIN"/>
    <property type="match status" value="1"/>
</dbReference>
<feature type="region of interest" description="Disordered" evidence="1">
    <location>
        <begin position="439"/>
        <end position="527"/>
    </location>
</feature>
<reference evidence="2 3" key="1">
    <citation type="journal article" date="2007" name="Nature">
        <title>Evolution of genes and genomes on the Drosophila phylogeny.</title>
        <authorList>
            <consortium name="Drosophila 12 Genomes Consortium"/>
            <person name="Clark A.G."/>
            <person name="Eisen M.B."/>
            <person name="Smith D.R."/>
            <person name="Bergman C.M."/>
            <person name="Oliver B."/>
            <person name="Markow T.A."/>
            <person name="Kaufman T.C."/>
            <person name="Kellis M."/>
            <person name="Gelbart W."/>
            <person name="Iyer V.N."/>
            <person name="Pollard D.A."/>
            <person name="Sackton T.B."/>
            <person name="Larracuente A.M."/>
            <person name="Singh N.D."/>
            <person name="Abad J.P."/>
            <person name="Abt D.N."/>
            <person name="Adryan B."/>
            <person name="Aguade M."/>
            <person name="Akashi H."/>
            <person name="Anderson W.W."/>
            <person name="Aquadro C.F."/>
            <person name="Ardell D.H."/>
            <person name="Arguello R."/>
            <person name="Artieri C.G."/>
            <person name="Barbash D.A."/>
            <person name="Barker D."/>
            <person name="Barsanti P."/>
            <person name="Batterham P."/>
            <person name="Batzoglou S."/>
            <person name="Begun D."/>
            <person name="Bhutkar A."/>
            <person name="Blanco E."/>
            <person name="Bosak S.A."/>
            <person name="Bradley R.K."/>
            <person name="Brand A.D."/>
            <person name="Brent M.R."/>
            <person name="Brooks A.N."/>
            <person name="Brown R.H."/>
            <person name="Butlin R.K."/>
            <person name="Caggese C."/>
            <person name="Calvi B.R."/>
            <person name="Bernardo de Carvalho A."/>
            <person name="Caspi A."/>
            <person name="Castrezana S."/>
            <person name="Celniker S.E."/>
            <person name="Chang J.L."/>
            <person name="Chapple C."/>
            <person name="Chatterji S."/>
            <person name="Chinwalla A."/>
            <person name="Civetta A."/>
            <person name="Clifton S.W."/>
            <person name="Comeron J.M."/>
            <person name="Costello J.C."/>
            <person name="Coyne J.A."/>
            <person name="Daub J."/>
            <person name="David R.G."/>
            <person name="Delcher A.L."/>
            <person name="Delehaunty K."/>
            <person name="Do C.B."/>
            <person name="Ebling H."/>
            <person name="Edwards K."/>
            <person name="Eickbush T."/>
            <person name="Evans J.D."/>
            <person name="Filipski A."/>
            <person name="Findeiss S."/>
            <person name="Freyhult E."/>
            <person name="Fulton L."/>
            <person name="Fulton R."/>
            <person name="Garcia A.C."/>
            <person name="Gardiner A."/>
            <person name="Garfield D.A."/>
            <person name="Garvin B.E."/>
            <person name="Gibson G."/>
            <person name="Gilbert D."/>
            <person name="Gnerre S."/>
            <person name="Godfrey J."/>
            <person name="Good R."/>
            <person name="Gotea V."/>
            <person name="Gravely B."/>
            <person name="Greenberg A.J."/>
            <person name="Griffiths-Jones S."/>
            <person name="Gross S."/>
            <person name="Guigo R."/>
            <person name="Gustafson E.A."/>
            <person name="Haerty W."/>
            <person name="Hahn M.W."/>
            <person name="Halligan D.L."/>
            <person name="Halpern A.L."/>
            <person name="Halter G.M."/>
            <person name="Han M.V."/>
            <person name="Heger A."/>
            <person name="Hillier L."/>
            <person name="Hinrichs A.S."/>
            <person name="Holmes I."/>
            <person name="Hoskins R.A."/>
            <person name="Hubisz M.J."/>
            <person name="Hultmark D."/>
            <person name="Huntley M.A."/>
            <person name="Jaffe D.B."/>
            <person name="Jagadeeshan S."/>
            <person name="Jeck W.R."/>
            <person name="Johnson J."/>
            <person name="Jones C.D."/>
            <person name="Jordan W.C."/>
            <person name="Karpen G.H."/>
            <person name="Kataoka E."/>
            <person name="Keightley P.D."/>
            <person name="Kheradpour P."/>
            <person name="Kirkness E.F."/>
            <person name="Koerich L.B."/>
            <person name="Kristiansen K."/>
            <person name="Kudrna D."/>
            <person name="Kulathinal R.J."/>
            <person name="Kumar S."/>
            <person name="Kwok R."/>
            <person name="Lander E."/>
            <person name="Langley C.H."/>
            <person name="Lapoint R."/>
            <person name="Lazzaro B.P."/>
            <person name="Lee S.J."/>
            <person name="Levesque L."/>
            <person name="Li R."/>
            <person name="Lin C.F."/>
            <person name="Lin M.F."/>
            <person name="Lindblad-Toh K."/>
            <person name="Llopart A."/>
            <person name="Long M."/>
            <person name="Low L."/>
            <person name="Lozovsky E."/>
            <person name="Lu J."/>
            <person name="Luo M."/>
            <person name="Machado C.A."/>
            <person name="Makalowski W."/>
            <person name="Marzo M."/>
            <person name="Matsuda M."/>
            <person name="Matzkin L."/>
            <person name="McAllister B."/>
            <person name="McBride C.S."/>
            <person name="McKernan B."/>
            <person name="McKernan K."/>
            <person name="Mendez-Lago M."/>
            <person name="Minx P."/>
            <person name="Mollenhauer M.U."/>
            <person name="Montooth K."/>
            <person name="Mount S.M."/>
            <person name="Mu X."/>
            <person name="Myers E."/>
            <person name="Negre B."/>
            <person name="Newfeld S."/>
            <person name="Nielsen R."/>
            <person name="Noor M.A."/>
            <person name="O'Grady P."/>
            <person name="Pachter L."/>
            <person name="Papaceit M."/>
            <person name="Parisi M.J."/>
            <person name="Parisi M."/>
            <person name="Parts L."/>
            <person name="Pedersen J.S."/>
            <person name="Pesole G."/>
            <person name="Phillippy A.M."/>
            <person name="Ponting C.P."/>
            <person name="Pop M."/>
            <person name="Porcelli D."/>
            <person name="Powell J.R."/>
            <person name="Prohaska S."/>
            <person name="Pruitt K."/>
            <person name="Puig M."/>
            <person name="Quesneville H."/>
            <person name="Ram K.R."/>
            <person name="Rand D."/>
            <person name="Rasmussen M.D."/>
            <person name="Reed L.K."/>
            <person name="Reenan R."/>
            <person name="Reily A."/>
            <person name="Remington K.A."/>
            <person name="Rieger T.T."/>
            <person name="Ritchie M.G."/>
            <person name="Robin C."/>
            <person name="Rogers Y.H."/>
            <person name="Rohde C."/>
            <person name="Rozas J."/>
            <person name="Rubenfield M.J."/>
            <person name="Ruiz A."/>
            <person name="Russo S."/>
            <person name="Salzberg S.L."/>
            <person name="Sanchez-Gracia A."/>
            <person name="Saranga D.J."/>
            <person name="Sato H."/>
            <person name="Schaeffer S.W."/>
            <person name="Schatz M.C."/>
            <person name="Schlenke T."/>
            <person name="Schwartz R."/>
            <person name="Segarra C."/>
            <person name="Singh R.S."/>
            <person name="Sirot L."/>
            <person name="Sirota M."/>
            <person name="Sisneros N.B."/>
            <person name="Smith C.D."/>
            <person name="Smith T.F."/>
            <person name="Spieth J."/>
            <person name="Stage D.E."/>
            <person name="Stark A."/>
            <person name="Stephan W."/>
            <person name="Strausberg R.L."/>
            <person name="Strempel S."/>
            <person name="Sturgill D."/>
            <person name="Sutton G."/>
            <person name="Sutton G.G."/>
            <person name="Tao W."/>
            <person name="Teichmann S."/>
            <person name="Tobari Y.N."/>
            <person name="Tomimura Y."/>
            <person name="Tsolas J.M."/>
            <person name="Valente V.L."/>
            <person name="Venter E."/>
            <person name="Venter J.C."/>
            <person name="Vicario S."/>
            <person name="Vieira F.G."/>
            <person name="Vilella A.J."/>
            <person name="Villasante A."/>
            <person name="Walenz B."/>
            <person name="Wang J."/>
            <person name="Wasserman M."/>
            <person name="Watts T."/>
            <person name="Wilson D."/>
            <person name="Wilson R.K."/>
            <person name="Wing R.A."/>
            <person name="Wolfner M.F."/>
            <person name="Wong A."/>
            <person name="Wong G.K."/>
            <person name="Wu C.I."/>
            <person name="Wu G."/>
            <person name="Yamamoto D."/>
            <person name="Yang H.P."/>
            <person name="Yang S.P."/>
            <person name="Yorke J.A."/>
            <person name="Yoshida K."/>
            <person name="Zdobnov E."/>
            <person name="Zhang P."/>
            <person name="Zhang Y."/>
            <person name="Zimin A.V."/>
            <person name="Baldwin J."/>
            <person name="Abdouelleil A."/>
            <person name="Abdulkadir J."/>
            <person name="Abebe A."/>
            <person name="Abera B."/>
            <person name="Abreu J."/>
            <person name="Acer S.C."/>
            <person name="Aftuck L."/>
            <person name="Alexander A."/>
            <person name="An P."/>
            <person name="Anderson E."/>
            <person name="Anderson S."/>
            <person name="Arachi H."/>
            <person name="Azer M."/>
            <person name="Bachantsang P."/>
            <person name="Barry A."/>
            <person name="Bayul T."/>
            <person name="Berlin A."/>
            <person name="Bessette D."/>
            <person name="Bloom T."/>
            <person name="Blye J."/>
            <person name="Boguslavskiy L."/>
            <person name="Bonnet C."/>
            <person name="Boukhgalter B."/>
            <person name="Bourzgui I."/>
            <person name="Brown A."/>
            <person name="Cahill P."/>
            <person name="Channer S."/>
            <person name="Cheshatsang Y."/>
            <person name="Chuda L."/>
            <person name="Citroen M."/>
            <person name="Collymore A."/>
            <person name="Cooke P."/>
            <person name="Costello M."/>
            <person name="D'Aco K."/>
            <person name="Daza R."/>
            <person name="De Haan G."/>
            <person name="DeGray S."/>
            <person name="DeMaso C."/>
            <person name="Dhargay N."/>
            <person name="Dooley K."/>
            <person name="Dooley E."/>
            <person name="Doricent M."/>
            <person name="Dorje P."/>
            <person name="Dorjee K."/>
            <person name="Dupes A."/>
            <person name="Elong R."/>
            <person name="Falk J."/>
            <person name="Farina A."/>
            <person name="Faro S."/>
            <person name="Ferguson D."/>
            <person name="Fisher S."/>
            <person name="Foley C.D."/>
            <person name="Franke A."/>
            <person name="Friedrich D."/>
            <person name="Gadbois L."/>
            <person name="Gearin G."/>
            <person name="Gearin C.R."/>
            <person name="Giannoukos G."/>
            <person name="Goode T."/>
            <person name="Graham J."/>
            <person name="Grandbois E."/>
            <person name="Grewal S."/>
            <person name="Gyaltsen K."/>
            <person name="Hafez N."/>
            <person name="Hagos B."/>
            <person name="Hall J."/>
            <person name="Henson C."/>
            <person name="Hollinger A."/>
            <person name="Honan T."/>
            <person name="Huard M.D."/>
            <person name="Hughes L."/>
            <person name="Hurhula B."/>
            <person name="Husby M.E."/>
            <person name="Kamat A."/>
            <person name="Kanga B."/>
            <person name="Kashin S."/>
            <person name="Khazanovich D."/>
            <person name="Kisner P."/>
            <person name="Lance K."/>
            <person name="Lara M."/>
            <person name="Lee W."/>
            <person name="Lennon N."/>
            <person name="Letendre F."/>
            <person name="LeVine R."/>
            <person name="Lipovsky A."/>
            <person name="Liu X."/>
            <person name="Liu J."/>
            <person name="Liu S."/>
            <person name="Lokyitsang T."/>
            <person name="Lokyitsang Y."/>
            <person name="Lubonja R."/>
            <person name="Lui A."/>
            <person name="MacDonald P."/>
            <person name="Magnisalis V."/>
            <person name="Maru K."/>
            <person name="Matthews C."/>
            <person name="McCusker W."/>
            <person name="McDonough S."/>
            <person name="Mehta T."/>
            <person name="Meldrim J."/>
            <person name="Meneus L."/>
            <person name="Mihai O."/>
            <person name="Mihalev A."/>
            <person name="Mihova T."/>
            <person name="Mittelman R."/>
            <person name="Mlenga V."/>
            <person name="Montmayeur A."/>
            <person name="Mulrain L."/>
            <person name="Navidi A."/>
            <person name="Naylor J."/>
            <person name="Negash T."/>
            <person name="Nguyen T."/>
            <person name="Nguyen N."/>
            <person name="Nicol R."/>
            <person name="Norbu C."/>
            <person name="Norbu N."/>
            <person name="Novod N."/>
            <person name="O'Neill B."/>
            <person name="Osman S."/>
            <person name="Markiewicz E."/>
            <person name="Oyono O.L."/>
            <person name="Patti C."/>
            <person name="Phunkhang P."/>
            <person name="Pierre F."/>
            <person name="Priest M."/>
            <person name="Raghuraman S."/>
            <person name="Rege F."/>
            <person name="Reyes R."/>
            <person name="Rise C."/>
            <person name="Rogov P."/>
            <person name="Ross K."/>
            <person name="Ryan E."/>
            <person name="Settipalli S."/>
            <person name="Shea T."/>
            <person name="Sherpa N."/>
            <person name="Shi L."/>
            <person name="Shih D."/>
            <person name="Sparrow T."/>
            <person name="Spaulding J."/>
            <person name="Stalker J."/>
            <person name="Stange-Thomann N."/>
            <person name="Stavropoulos S."/>
            <person name="Stone C."/>
            <person name="Strader C."/>
            <person name="Tesfaye S."/>
            <person name="Thomson T."/>
            <person name="Thoulutsang Y."/>
            <person name="Thoulutsang D."/>
            <person name="Topham K."/>
            <person name="Topping I."/>
            <person name="Tsamla T."/>
            <person name="Vassiliev H."/>
            <person name="Vo A."/>
            <person name="Wangchuk T."/>
            <person name="Wangdi T."/>
            <person name="Weiand M."/>
            <person name="Wilkinson J."/>
            <person name="Wilson A."/>
            <person name="Yadav S."/>
            <person name="Young G."/>
            <person name="Yu Q."/>
            <person name="Zembek L."/>
            <person name="Zhong D."/>
            <person name="Zimmer A."/>
            <person name="Zwirko Z."/>
            <person name="Jaffe D.B."/>
            <person name="Alvarez P."/>
            <person name="Brockman W."/>
            <person name="Butler J."/>
            <person name="Chin C."/>
            <person name="Gnerre S."/>
            <person name="Grabherr M."/>
            <person name="Kleber M."/>
            <person name="Mauceli E."/>
            <person name="MacCallum I."/>
        </authorList>
    </citation>
    <scope>NUCLEOTIDE SEQUENCE [LARGE SCALE GENOMIC DNA]</scope>
    <source>
        <strain evidence="2 3">TSC#14021-0224.01</strain>
    </source>
</reference>
<dbReference type="HOGENOM" id="CLU_367723_0_0_1"/>
<evidence type="ECO:0000256" key="1">
    <source>
        <dbReference type="SAM" id="MobiDB-lite"/>
    </source>
</evidence>
<dbReference type="PhylomeDB" id="B3NYI9"/>
<evidence type="ECO:0000313" key="2">
    <source>
        <dbReference type="EMBL" id="EDV47970.1"/>
    </source>
</evidence>
<feature type="compositionally biased region" description="Polar residues" evidence="1">
    <location>
        <begin position="235"/>
        <end position="248"/>
    </location>
</feature>
<feature type="compositionally biased region" description="Basic residues" evidence="1">
    <location>
        <begin position="277"/>
        <end position="287"/>
    </location>
</feature>
<feature type="region of interest" description="Disordered" evidence="1">
    <location>
        <begin position="384"/>
        <end position="419"/>
    </location>
</feature>
<feature type="compositionally biased region" description="Low complexity" evidence="1">
    <location>
        <begin position="397"/>
        <end position="411"/>
    </location>
</feature>
<dbReference type="Proteomes" id="UP000008711">
    <property type="component" value="Unassembled WGS sequence"/>
</dbReference>
<evidence type="ECO:0000313" key="3">
    <source>
        <dbReference type="Proteomes" id="UP000008711"/>
    </source>
</evidence>
<dbReference type="PANTHER" id="PTHR23278:SF26">
    <property type="entry name" value="SIDESTEP III, ISOFORM O"/>
    <property type="match status" value="1"/>
</dbReference>
<organism evidence="2 3">
    <name type="scientific">Drosophila erecta</name>
    <name type="common">Fruit fly</name>
    <dbReference type="NCBI Taxonomy" id="7220"/>
    <lineage>
        <taxon>Eukaryota</taxon>
        <taxon>Metazoa</taxon>
        <taxon>Ecdysozoa</taxon>
        <taxon>Arthropoda</taxon>
        <taxon>Hexapoda</taxon>
        <taxon>Insecta</taxon>
        <taxon>Pterygota</taxon>
        <taxon>Neoptera</taxon>
        <taxon>Endopterygota</taxon>
        <taxon>Diptera</taxon>
        <taxon>Brachycera</taxon>
        <taxon>Muscomorpha</taxon>
        <taxon>Ephydroidea</taxon>
        <taxon>Drosophilidae</taxon>
        <taxon>Drosophila</taxon>
        <taxon>Sophophora</taxon>
    </lineage>
</organism>
<dbReference type="OMA" id="KSPKQRM"/>
<keyword evidence="3" id="KW-1185">Reference proteome</keyword>
<dbReference type="eggNOG" id="KOG3515">
    <property type="taxonomic scope" value="Eukaryota"/>
</dbReference>
<feature type="compositionally biased region" description="Low complexity" evidence="1">
    <location>
        <begin position="249"/>
        <end position="269"/>
    </location>
</feature>
<gene>
    <name evidence="2" type="primary">Dere\GG10743</name>
    <name evidence="2" type="ORF">Dere_GG10743</name>
</gene>
<feature type="compositionally biased region" description="Low complexity" evidence="1">
    <location>
        <begin position="180"/>
        <end position="191"/>
    </location>
</feature>
<reference evidence="2 3" key="2">
    <citation type="journal article" date="2008" name="Bioinformatics">
        <title>Assembly reconciliation.</title>
        <authorList>
            <person name="Zimin A.V."/>
            <person name="Smith D.R."/>
            <person name="Sutton G."/>
            <person name="Yorke J.A."/>
        </authorList>
    </citation>
    <scope>NUCLEOTIDE SEQUENCE [LARGE SCALE GENOMIC DNA]</scope>
    <source>
        <strain evidence="2 3">TSC#14021-0224.01</strain>
    </source>
</reference>
<protein>
    <submittedName>
        <fullName evidence="2">GG10743</fullName>
    </submittedName>
</protein>
<name>B3NYI9_DROER</name>
<feature type="region of interest" description="Disordered" evidence="1">
    <location>
        <begin position="136"/>
        <end position="302"/>
    </location>
</feature>
<feature type="compositionally biased region" description="Polar residues" evidence="1">
    <location>
        <begin position="143"/>
        <end position="153"/>
    </location>
</feature>
<dbReference type="EMBL" id="CH954181">
    <property type="protein sequence ID" value="EDV47970.1"/>
    <property type="molecule type" value="Genomic_DNA"/>
</dbReference>
<feature type="compositionally biased region" description="Acidic residues" evidence="1">
    <location>
        <begin position="459"/>
        <end position="498"/>
    </location>
</feature>
<dbReference type="AlphaFoldDB" id="B3NYI9"/>
<feature type="compositionally biased region" description="Low complexity" evidence="1">
    <location>
        <begin position="222"/>
        <end position="232"/>
    </location>
</feature>
<accession>B3NYI9</accession>
<sequence length="758" mass="82245">MTTTSDVRRTVVESNETHFESYVETVSELIYTPKGERDYGTLACYGRNAIGKQSDPCVFQVVPAAKPGALRNCTLRPYVVTSASLNSSNQTTMHANQLPTQYGRHESNYPHMEYVRERHNSSGSSNATARHNVANKNMRGRSSAPNKQLTPQQLLRLKKRTSFTPSQTLAAIERQRQRKQQSQQQQQQRQSTATKSGGDSKADGSPAKSSQQRMRRASRVPQQQQQQQQQHQLHAATSITSSQRKQAASNLSTSHLGSSSSSSSSQSNNGKQPAKYFNKRQKNMHKQQQREKPKQQQLKGAANEHNSNIIHHYAASTSSLSSSLSLGRRKRLAANDILATVAAASTSTSLSSPASSSAASLAATAAAEVEIEQDVAAAAATAAAAASGSNNKRSRKSLSSLDKQQQQQQLLPPNAPQISNQPVAAISANNVKETVATSAQGAVAAAVKDKASSSKQDSTDNDNDNDSEDDDDDDDDGAEMDAEAETNDEEEDEDEDEDGGAHDDVAELDEDVAQLATDGDYLADGPGDLEEYETAEEVDGQPKHVHMLSLEEQLDLESLEDNVEEEEAGDDDGGEVDDMYNVSDDDFVASVALSTSDTTAAAPLQRTTEGPHIREKTTQATQTADSAAAEWQLPHFDYSRMEYSFSNGVVTQSLLGGSGTGAGHDGFAGGGTINFDNYDNIIYSTMELECMPGYDGGLQQQFFLEAYDSKTKKLRLNMSSTYLDVPVFRIDLSGETVYLNIMFIRIWCLVGCSEGYHL</sequence>
<dbReference type="OrthoDB" id="10055806at2759"/>